<dbReference type="Proteomes" id="UP000248806">
    <property type="component" value="Unassembled WGS sequence"/>
</dbReference>
<evidence type="ECO:0000313" key="2">
    <source>
        <dbReference type="Proteomes" id="UP000248806"/>
    </source>
</evidence>
<sequence length="72" mass="8704">MVSFEHDIKPLFREDDRDAMDFVFDLWNYDDVRANADNILERIKDGSMPCDEEWPQERIELLERWIQEGMPA</sequence>
<gene>
    <name evidence="1" type="ORF">EI42_01293</name>
</gene>
<proteinExistence type="predicted"/>
<keyword evidence="2" id="KW-1185">Reference proteome</keyword>
<evidence type="ECO:0000313" key="1">
    <source>
        <dbReference type="EMBL" id="PZW34456.1"/>
    </source>
</evidence>
<reference evidence="1 2" key="1">
    <citation type="submission" date="2018-06" db="EMBL/GenBank/DDBJ databases">
        <title>Genomic Encyclopedia of Archaeal and Bacterial Type Strains, Phase II (KMG-II): from individual species to whole genera.</title>
        <authorList>
            <person name="Goeker M."/>
        </authorList>
    </citation>
    <scope>NUCLEOTIDE SEQUENCE [LARGE SCALE GENOMIC DNA]</scope>
    <source>
        <strain evidence="1 2">ATCC BAA-1881</strain>
    </source>
</reference>
<name>A0A326UB26_THEHA</name>
<organism evidence="1 2">
    <name type="scientific">Thermosporothrix hazakensis</name>
    <dbReference type="NCBI Taxonomy" id="644383"/>
    <lineage>
        <taxon>Bacteria</taxon>
        <taxon>Bacillati</taxon>
        <taxon>Chloroflexota</taxon>
        <taxon>Ktedonobacteria</taxon>
        <taxon>Ktedonobacterales</taxon>
        <taxon>Thermosporotrichaceae</taxon>
        <taxon>Thermosporothrix</taxon>
    </lineage>
</organism>
<dbReference type="RefSeq" id="WP_111320019.1">
    <property type="nucleotide sequence ID" value="NZ_BIFX01000001.1"/>
</dbReference>
<accession>A0A326UB26</accession>
<dbReference type="OrthoDB" id="8236516at2"/>
<dbReference type="EMBL" id="QKUF01000002">
    <property type="protein sequence ID" value="PZW34456.1"/>
    <property type="molecule type" value="Genomic_DNA"/>
</dbReference>
<dbReference type="AlphaFoldDB" id="A0A326UB26"/>
<comment type="caution">
    <text evidence="1">The sequence shown here is derived from an EMBL/GenBank/DDBJ whole genome shotgun (WGS) entry which is preliminary data.</text>
</comment>
<protein>
    <submittedName>
        <fullName evidence="1">Uncharacterized protein</fullName>
    </submittedName>
</protein>